<dbReference type="InterPro" id="IPR016410">
    <property type="entry name" value="Phage_imm"/>
</dbReference>
<feature type="transmembrane region" description="Helical" evidence="1">
    <location>
        <begin position="55"/>
        <end position="81"/>
    </location>
</feature>
<dbReference type="RefSeq" id="WP_163096228.1">
    <property type="nucleotide sequence ID" value="NZ_CP127523.1"/>
</dbReference>
<evidence type="ECO:0000256" key="1">
    <source>
        <dbReference type="SAM" id="Phobius"/>
    </source>
</evidence>
<reference evidence="2" key="1">
    <citation type="submission" date="2019-11" db="EMBL/GenBank/DDBJ databases">
        <title>Acidithiobacillus ferrianus sp. nov.: a facultatively anaerobic and extremely acidophilic chemolithoautotroph.</title>
        <authorList>
            <person name="Norris P.R."/>
            <person name="Falagan C."/>
            <person name="Moya-Beltran A."/>
            <person name="Castro M."/>
            <person name="Quatrini R."/>
            <person name="Johnson D.B."/>
        </authorList>
    </citation>
    <scope>NUCLEOTIDE SEQUENCE [LARGE SCALE GENOMIC DNA]</scope>
    <source>
        <strain evidence="2">MG</strain>
    </source>
</reference>
<feature type="transmembrane region" description="Helical" evidence="1">
    <location>
        <begin position="28"/>
        <end position="48"/>
    </location>
</feature>
<keyword evidence="1" id="KW-1133">Transmembrane helix</keyword>
<dbReference type="EMBL" id="WNJL01000011">
    <property type="protein sequence ID" value="NDU41576.1"/>
    <property type="molecule type" value="Genomic_DNA"/>
</dbReference>
<evidence type="ECO:0000313" key="2">
    <source>
        <dbReference type="EMBL" id="NDU41576.1"/>
    </source>
</evidence>
<keyword evidence="1" id="KW-0812">Transmembrane</keyword>
<comment type="caution">
    <text evidence="2">The sequence shown here is derived from an EMBL/GenBank/DDBJ whole genome shotgun (WGS) entry which is preliminary data.</text>
</comment>
<gene>
    <name evidence="2" type="ORF">GL267_02620</name>
</gene>
<dbReference type="AlphaFoldDB" id="A0A845U2S7"/>
<dbReference type="Pfam" id="PF14373">
    <property type="entry name" value="Imm_superinfect"/>
    <property type="match status" value="1"/>
</dbReference>
<organism evidence="2">
    <name type="scientific">Acidithiobacillus ferrianus</name>
    <dbReference type="NCBI Taxonomy" id="2678518"/>
    <lineage>
        <taxon>Bacteria</taxon>
        <taxon>Pseudomonadati</taxon>
        <taxon>Pseudomonadota</taxon>
        <taxon>Acidithiobacillia</taxon>
        <taxon>Acidithiobacillales</taxon>
        <taxon>Acidithiobacillaceae</taxon>
        <taxon>Acidithiobacillus</taxon>
    </lineage>
</organism>
<accession>A0A845U2S7</accession>
<name>A0A845U2S7_9PROT</name>
<protein>
    <submittedName>
        <fullName evidence="2">Superinfection immunity protein</fullName>
    </submittedName>
</protein>
<keyword evidence="1" id="KW-0472">Membrane</keyword>
<sequence>MSTLVAVSIVVLALMALGIAAMFLHVAVWLLGGIFGLFIYFIPSIIAAARHQEHFLWVLVLNIVLGWSGIVWIILMVWAILGERREPTLRHVGADVFNPRVRR</sequence>
<proteinExistence type="predicted"/>